<dbReference type="GeneID" id="55613009"/>
<protein>
    <submittedName>
        <fullName evidence="1">Uncharacterized protein</fullName>
    </submittedName>
</protein>
<evidence type="ECO:0000313" key="1">
    <source>
        <dbReference type="EMBL" id="AZS12586.1"/>
    </source>
</evidence>
<reference evidence="1 2" key="1">
    <citation type="submission" date="2018-12" db="EMBL/GenBank/DDBJ databases">
        <authorList>
            <person name="Almail A."/>
            <person name="Dorhout K.E."/>
            <person name="Johnson J."/>
            <person name="Jorgensen H.J."/>
            <person name="Tolsma S."/>
            <person name="Garlena R.A."/>
            <person name="Russell D.A."/>
            <person name="Pope W.H."/>
            <person name="Jacobs-Sera D."/>
            <person name="Hatfull G.F."/>
        </authorList>
    </citation>
    <scope>NUCLEOTIDE SEQUENCE [LARGE SCALE GENOMIC DNA]</scope>
</reference>
<accession>A0A3S9UQM2</accession>
<gene>
    <name evidence="1" type="primary">50</name>
    <name evidence="1" type="ORF">SEA_DRLUPO_50</name>
</gene>
<dbReference type="Proteomes" id="UP000288363">
    <property type="component" value="Segment"/>
</dbReference>
<evidence type="ECO:0000313" key="2">
    <source>
        <dbReference type="Proteomes" id="UP000288363"/>
    </source>
</evidence>
<proteinExistence type="predicted"/>
<dbReference type="EMBL" id="MK279909">
    <property type="protein sequence ID" value="AZS12586.1"/>
    <property type="molecule type" value="Genomic_DNA"/>
</dbReference>
<keyword evidence="2" id="KW-1185">Reference proteome</keyword>
<dbReference type="RefSeq" id="YP_009842748.1">
    <property type="nucleotide sequence ID" value="NC_048743.1"/>
</dbReference>
<dbReference type="KEGG" id="vg:55613009"/>
<organism evidence="1 2">
    <name type="scientific">Mycobacterium phage DrLupo</name>
    <dbReference type="NCBI Taxonomy" id="2499037"/>
    <lineage>
        <taxon>Viruses</taxon>
        <taxon>Duplodnaviria</taxon>
        <taxon>Heunggongvirae</taxon>
        <taxon>Uroviricota</taxon>
        <taxon>Caudoviricetes</taxon>
        <taxon>Barnyardvirus</taxon>
        <taxon>Barnyardvirus drlupo</taxon>
    </lineage>
</organism>
<sequence length="96" mass="11077">MSARNFERIEDATDSEGYILPGYSRWDCEKCGNEVRRYRGERDASCNECGAQYNAGGQRLRDDWRDNPAWSDDSISDMDGYEMAALRRDAELDGMY</sequence>
<name>A0A3S9UQM2_9CAUD</name>